<dbReference type="Gene3D" id="2.40.440.10">
    <property type="entry name" value="L,D-transpeptidase catalytic domain-like"/>
    <property type="match status" value="1"/>
</dbReference>
<feature type="active site" description="Proton donor/acceptor" evidence="9">
    <location>
        <position position="165"/>
    </location>
</feature>
<keyword evidence="8 9" id="KW-0961">Cell wall biogenesis/degradation</keyword>
<dbReference type="AlphaFoldDB" id="A0A4R3MIM5"/>
<evidence type="ECO:0000313" key="11">
    <source>
        <dbReference type="EMBL" id="TCT13184.1"/>
    </source>
</evidence>
<sequence>MDIGTVEVSRAHAGLVNRRTLLLGGLSLSLAGCTAETMESWSSYASAEGSLDPKFRRTRVQYATREKPGTIVVDTSNRYLYVVEEGGMATRYGVGVGRAGFAWSGRAVVGRKEEWPVWTPPPRMIARQPELRKYAGGMPGGPDNPLGARALYLYRGGRDTLYRLHGTNQPASIGQAMSSGCIRLLNSDIEHLYDRTKIGTPVVVLA</sequence>
<dbReference type="Proteomes" id="UP000295678">
    <property type="component" value="Unassembled WGS sequence"/>
</dbReference>
<feature type="active site" description="Nucleophile" evidence="9">
    <location>
        <position position="181"/>
    </location>
</feature>
<dbReference type="InterPro" id="IPR038063">
    <property type="entry name" value="Transpep_catalytic_dom"/>
</dbReference>
<organism evidence="11 12">
    <name type="scientific">Tepidamorphus gemmatus</name>
    <dbReference type="NCBI Taxonomy" id="747076"/>
    <lineage>
        <taxon>Bacteria</taxon>
        <taxon>Pseudomonadati</taxon>
        <taxon>Pseudomonadota</taxon>
        <taxon>Alphaproteobacteria</taxon>
        <taxon>Hyphomicrobiales</taxon>
        <taxon>Tepidamorphaceae</taxon>
        <taxon>Tepidamorphus</taxon>
    </lineage>
</organism>
<protein>
    <submittedName>
        <fullName evidence="11">L,D-transpeptidase-like protein</fullName>
    </submittedName>
</protein>
<evidence type="ECO:0000256" key="9">
    <source>
        <dbReference type="PROSITE-ProRule" id="PRU01373"/>
    </source>
</evidence>
<evidence type="ECO:0000256" key="5">
    <source>
        <dbReference type="ARBA" id="ARBA00022801"/>
    </source>
</evidence>
<dbReference type="SUPFAM" id="SSF141523">
    <property type="entry name" value="L,D-transpeptidase catalytic domain-like"/>
    <property type="match status" value="1"/>
</dbReference>
<name>A0A4R3MIM5_9HYPH</name>
<comment type="similarity">
    <text evidence="2">Belongs to the YkuD family.</text>
</comment>
<dbReference type="UniPathway" id="UPA00219"/>
<proteinExistence type="inferred from homology"/>
<evidence type="ECO:0000259" key="10">
    <source>
        <dbReference type="PROSITE" id="PS52029"/>
    </source>
</evidence>
<accession>A0A4R3MIM5</accession>
<keyword evidence="6 9" id="KW-0133">Cell shape</keyword>
<keyword evidence="12" id="KW-1185">Reference proteome</keyword>
<dbReference type="GO" id="GO:0071555">
    <property type="term" value="P:cell wall organization"/>
    <property type="evidence" value="ECO:0007669"/>
    <property type="project" value="UniProtKB-UniRule"/>
</dbReference>
<dbReference type="GO" id="GO:0016757">
    <property type="term" value="F:glycosyltransferase activity"/>
    <property type="evidence" value="ECO:0007669"/>
    <property type="project" value="UniProtKB-KW"/>
</dbReference>
<keyword evidence="7 9" id="KW-0573">Peptidoglycan synthesis</keyword>
<evidence type="ECO:0000313" key="12">
    <source>
        <dbReference type="Proteomes" id="UP000295678"/>
    </source>
</evidence>
<keyword evidence="4" id="KW-0808">Transferase</keyword>
<dbReference type="GO" id="GO:0018104">
    <property type="term" value="P:peptidoglycan-protein cross-linking"/>
    <property type="evidence" value="ECO:0007669"/>
    <property type="project" value="TreeGrafter"/>
</dbReference>
<evidence type="ECO:0000256" key="4">
    <source>
        <dbReference type="ARBA" id="ARBA00022679"/>
    </source>
</evidence>
<evidence type="ECO:0000256" key="8">
    <source>
        <dbReference type="ARBA" id="ARBA00023316"/>
    </source>
</evidence>
<evidence type="ECO:0000256" key="3">
    <source>
        <dbReference type="ARBA" id="ARBA00022676"/>
    </source>
</evidence>
<dbReference type="PANTHER" id="PTHR30582:SF24">
    <property type="entry name" value="L,D-TRANSPEPTIDASE ERFK_SRFK-RELATED"/>
    <property type="match status" value="1"/>
</dbReference>
<dbReference type="PANTHER" id="PTHR30582">
    <property type="entry name" value="L,D-TRANSPEPTIDASE"/>
    <property type="match status" value="1"/>
</dbReference>
<reference evidence="11 12" key="1">
    <citation type="submission" date="2019-03" db="EMBL/GenBank/DDBJ databases">
        <title>Genomic Encyclopedia of Type Strains, Phase IV (KMG-IV): sequencing the most valuable type-strain genomes for metagenomic binning, comparative biology and taxonomic classification.</title>
        <authorList>
            <person name="Goeker M."/>
        </authorList>
    </citation>
    <scope>NUCLEOTIDE SEQUENCE [LARGE SCALE GENOMIC DNA]</scope>
    <source>
        <strain evidence="11 12">DSM 19345</strain>
    </source>
</reference>
<dbReference type="EMBL" id="SMAK01000001">
    <property type="protein sequence ID" value="TCT13184.1"/>
    <property type="molecule type" value="Genomic_DNA"/>
</dbReference>
<dbReference type="InterPro" id="IPR005490">
    <property type="entry name" value="LD_TPept_cat_dom"/>
</dbReference>
<comment type="caution">
    <text evidence="11">The sequence shown here is derived from an EMBL/GenBank/DDBJ whole genome shotgun (WGS) entry which is preliminary data.</text>
</comment>
<keyword evidence="5" id="KW-0378">Hydrolase</keyword>
<dbReference type="RefSeq" id="WP_132804600.1">
    <property type="nucleotide sequence ID" value="NZ_SMAK01000001.1"/>
</dbReference>
<evidence type="ECO:0000256" key="7">
    <source>
        <dbReference type="ARBA" id="ARBA00022984"/>
    </source>
</evidence>
<dbReference type="InterPro" id="IPR050979">
    <property type="entry name" value="LD-transpeptidase"/>
</dbReference>
<dbReference type="CDD" id="cd16913">
    <property type="entry name" value="YkuD_like"/>
    <property type="match status" value="1"/>
</dbReference>
<gene>
    <name evidence="11" type="ORF">EDC22_10144</name>
</gene>
<dbReference type="GO" id="GO:0008360">
    <property type="term" value="P:regulation of cell shape"/>
    <property type="evidence" value="ECO:0007669"/>
    <property type="project" value="UniProtKB-UniRule"/>
</dbReference>
<evidence type="ECO:0000256" key="1">
    <source>
        <dbReference type="ARBA" id="ARBA00004752"/>
    </source>
</evidence>
<dbReference type="FunFam" id="2.40.440.10:FF:000002">
    <property type="entry name" value="L,D-transpeptidase ErfK/SrfK"/>
    <property type="match status" value="1"/>
</dbReference>
<evidence type="ECO:0000256" key="6">
    <source>
        <dbReference type="ARBA" id="ARBA00022960"/>
    </source>
</evidence>
<dbReference type="Pfam" id="PF03734">
    <property type="entry name" value="YkuD"/>
    <property type="match status" value="1"/>
</dbReference>
<dbReference type="GO" id="GO:0071972">
    <property type="term" value="F:peptidoglycan L,D-transpeptidase activity"/>
    <property type="evidence" value="ECO:0007669"/>
    <property type="project" value="TreeGrafter"/>
</dbReference>
<dbReference type="PROSITE" id="PS52029">
    <property type="entry name" value="LD_TPASE"/>
    <property type="match status" value="1"/>
</dbReference>
<dbReference type="GO" id="GO:0005576">
    <property type="term" value="C:extracellular region"/>
    <property type="evidence" value="ECO:0007669"/>
    <property type="project" value="TreeGrafter"/>
</dbReference>
<keyword evidence="3" id="KW-0328">Glycosyltransferase</keyword>
<evidence type="ECO:0000256" key="2">
    <source>
        <dbReference type="ARBA" id="ARBA00005992"/>
    </source>
</evidence>
<comment type="pathway">
    <text evidence="1 9">Cell wall biogenesis; peptidoglycan biosynthesis.</text>
</comment>
<feature type="domain" description="L,D-TPase catalytic" evidence="10">
    <location>
        <begin position="69"/>
        <end position="205"/>
    </location>
</feature>
<dbReference type="OrthoDB" id="9795305at2"/>